<dbReference type="AlphaFoldDB" id="A0A229NXI8"/>
<dbReference type="OrthoDB" id="9828900at2"/>
<dbReference type="Proteomes" id="UP000215145">
    <property type="component" value="Unassembled WGS sequence"/>
</dbReference>
<evidence type="ECO:0000313" key="1">
    <source>
        <dbReference type="EMBL" id="OXM14633.1"/>
    </source>
</evidence>
<comment type="caution">
    <text evidence="1">The sequence shown here is derived from an EMBL/GenBank/DDBJ whole genome shotgun (WGS) entry which is preliminary data.</text>
</comment>
<evidence type="ECO:0000313" key="2">
    <source>
        <dbReference type="Proteomes" id="UP000215145"/>
    </source>
</evidence>
<organism evidence="1 2">
    <name type="scientific">Paenibacillus herberti</name>
    <dbReference type="NCBI Taxonomy" id="1619309"/>
    <lineage>
        <taxon>Bacteria</taxon>
        <taxon>Bacillati</taxon>
        <taxon>Bacillota</taxon>
        <taxon>Bacilli</taxon>
        <taxon>Bacillales</taxon>
        <taxon>Paenibacillaceae</taxon>
        <taxon>Paenibacillus</taxon>
    </lineage>
</organism>
<dbReference type="EMBL" id="NMUQ01000002">
    <property type="protein sequence ID" value="OXM14633.1"/>
    <property type="molecule type" value="Genomic_DNA"/>
</dbReference>
<gene>
    <name evidence="1" type="ORF">CGZ75_17100</name>
</gene>
<dbReference type="RefSeq" id="WP_089525449.1">
    <property type="nucleotide sequence ID" value="NZ_NMUQ01000002.1"/>
</dbReference>
<keyword evidence="2" id="KW-1185">Reference proteome</keyword>
<protein>
    <submittedName>
        <fullName evidence="1">Uncharacterized protein</fullName>
    </submittedName>
</protein>
<sequence>MGNSFSNSAVILVLFILLVIVVSVFSSNLYLNPSDDDLGSLSRTQGYDIYNNTGIYTLVFDDKDGPISAPSDIFIPPGSRHHYEMLCNAGNKAEVEYEVWQSPAGEEIGSFEANLEVRSGCSYAKFSGLDSSSNIRLTTSGTNLYVYVT</sequence>
<reference evidence="1 2" key="1">
    <citation type="submission" date="2017-07" db="EMBL/GenBank/DDBJ databases">
        <title>Paenibacillus herberti R33 genome sequencing and assembly.</title>
        <authorList>
            <person name="Su W."/>
        </authorList>
    </citation>
    <scope>NUCLEOTIDE SEQUENCE [LARGE SCALE GENOMIC DNA]</scope>
    <source>
        <strain evidence="1 2">R33</strain>
    </source>
</reference>
<proteinExistence type="predicted"/>
<accession>A0A229NXI8</accession>
<name>A0A229NXI8_9BACL</name>